<dbReference type="EnsemblMetazoa" id="G17950.1">
    <property type="protein sequence ID" value="G17950.1:cds"/>
    <property type="gene ID" value="G17950"/>
</dbReference>
<organism evidence="2 3">
    <name type="scientific">Magallana gigas</name>
    <name type="common">Pacific oyster</name>
    <name type="synonym">Crassostrea gigas</name>
    <dbReference type="NCBI Taxonomy" id="29159"/>
    <lineage>
        <taxon>Eukaryota</taxon>
        <taxon>Metazoa</taxon>
        <taxon>Spiralia</taxon>
        <taxon>Lophotrochozoa</taxon>
        <taxon>Mollusca</taxon>
        <taxon>Bivalvia</taxon>
        <taxon>Autobranchia</taxon>
        <taxon>Pteriomorphia</taxon>
        <taxon>Ostreida</taxon>
        <taxon>Ostreoidea</taxon>
        <taxon>Ostreidae</taxon>
        <taxon>Magallana</taxon>
    </lineage>
</organism>
<keyword evidence="1" id="KW-0732">Signal</keyword>
<dbReference type="Proteomes" id="UP000005408">
    <property type="component" value="Unassembled WGS sequence"/>
</dbReference>
<evidence type="ECO:0000313" key="2">
    <source>
        <dbReference type="EnsemblMetazoa" id="G17950.1:cds"/>
    </source>
</evidence>
<proteinExistence type="predicted"/>
<evidence type="ECO:0000313" key="3">
    <source>
        <dbReference type="Proteomes" id="UP000005408"/>
    </source>
</evidence>
<dbReference type="AlphaFoldDB" id="A0A8W8J9H8"/>
<protein>
    <submittedName>
        <fullName evidence="2">Uncharacterized protein</fullName>
    </submittedName>
</protein>
<keyword evidence="3" id="KW-1185">Reference proteome</keyword>
<accession>A0A8W8J9H8</accession>
<feature type="signal peptide" evidence="1">
    <location>
        <begin position="1"/>
        <end position="15"/>
    </location>
</feature>
<sequence length="107" mass="12204">MGYGYFVCTIFLTLAVDNFLAQNEFLVMRTTIDPIRELEISSCRVSCGDAFYTCAMVTCKDDNTKCQKMCITDFRACFHVCKIRLPYADPIPVVPPDAFLLKNRNQL</sequence>
<name>A0A8W8J9H8_MAGGI</name>
<reference evidence="2" key="1">
    <citation type="submission" date="2022-08" db="UniProtKB">
        <authorList>
            <consortium name="EnsemblMetazoa"/>
        </authorList>
    </citation>
    <scope>IDENTIFICATION</scope>
    <source>
        <strain evidence="2">05x7-T-G4-1.051#20</strain>
    </source>
</reference>
<feature type="chain" id="PRO_5036469501" evidence="1">
    <location>
        <begin position="16"/>
        <end position="107"/>
    </location>
</feature>
<evidence type="ECO:0000256" key="1">
    <source>
        <dbReference type="SAM" id="SignalP"/>
    </source>
</evidence>